<evidence type="ECO:0000313" key="1">
    <source>
        <dbReference type="EMBL" id="STY87083.1"/>
    </source>
</evidence>
<evidence type="ECO:0000313" key="2">
    <source>
        <dbReference type="Proteomes" id="UP000255102"/>
    </source>
</evidence>
<dbReference type="EMBL" id="UGPW01000001">
    <property type="protein sequence ID" value="STY87083.1"/>
    <property type="molecule type" value="Genomic_DNA"/>
</dbReference>
<organism evidence="1 2">
    <name type="scientific">Moraxella ovis</name>
    <dbReference type="NCBI Taxonomy" id="29433"/>
    <lineage>
        <taxon>Bacteria</taxon>
        <taxon>Pseudomonadati</taxon>
        <taxon>Pseudomonadota</taxon>
        <taxon>Gammaproteobacteria</taxon>
        <taxon>Moraxellales</taxon>
        <taxon>Moraxellaceae</taxon>
        <taxon>Moraxella</taxon>
    </lineage>
</organism>
<protein>
    <submittedName>
        <fullName evidence="1">Uncharacterized protein</fullName>
    </submittedName>
</protein>
<accession>A0A378PJZ1</accession>
<dbReference type="AlphaFoldDB" id="A0A378PJZ1"/>
<sequence length="42" mass="4877">MKLYQIITTESIVLNVRSFSIKSLREYLVDENIHPVIITVIS</sequence>
<proteinExistence type="predicted"/>
<gene>
    <name evidence="1" type="ORF">NCTC11227_01082</name>
</gene>
<dbReference type="Proteomes" id="UP000255102">
    <property type="component" value="Unassembled WGS sequence"/>
</dbReference>
<reference evidence="1 2" key="1">
    <citation type="submission" date="2018-06" db="EMBL/GenBank/DDBJ databases">
        <authorList>
            <consortium name="Pathogen Informatics"/>
            <person name="Doyle S."/>
        </authorList>
    </citation>
    <scope>NUCLEOTIDE SEQUENCE [LARGE SCALE GENOMIC DNA]</scope>
    <source>
        <strain evidence="1 2">NCTC11227</strain>
    </source>
</reference>
<name>A0A378PJZ1_9GAMM</name>